<dbReference type="PROSITE" id="PS50890">
    <property type="entry name" value="PUA"/>
    <property type="match status" value="1"/>
</dbReference>
<accession>A0A2K0TKS5</accession>
<feature type="compositionally biased region" description="Low complexity" evidence="1">
    <location>
        <begin position="237"/>
        <end position="254"/>
    </location>
</feature>
<evidence type="ECO:0000256" key="1">
    <source>
        <dbReference type="SAM" id="MobiDB-lite"/>
    </source>
</evidence>
<organism evidence="2 3">
    <name type="scientific">Trichoderma gamsii</name>
    <dbReference type="NCBI Taxonomy" id="398673"/>
    <lineage>
        <taxon>Eukaryota</taxon>
        <taxon>Fungi</taxon>
        <taxon>Dikarya</taxon>
        <taxon>Ascomycota</taxon>
        <taxon>Pezizomycotina</taxon>
        <taxon>Sordariomycetes</taxon>
        <taxon>Hypocreomycetidae</taxon>
        <taxon>Hypocreales</taxon>
        <taxon>Hypocreaceae</taxon>
        <taxon>Trichoderma</taxon>
    </lineage>
</organism>
<evidence type="ECO:0000313" key="3">
    <source>
        <dbReference type="Proteomes" id="UP000236546"/>
    </source>
</evidence>
<dbReference type="OrthoDB" id="4890287at2759"/>
<name>A0A2K0TKS5_9HYPO</name>
<gene>
    <name evidence="2" type="ORF">TGAMA5MH_02159</name>
</gene>
<dbReference type="AlphaFoldDB" id="A0A2K0TKS5"/>
<dbReference type="Proteomes" id="UP000236546">
    <property type="component" value="Unassembled WGS sequence"/>
</dbReference>
<comment type="caution">
    <text evidence="2">The sequence shown here is derived from an EMBL/GenBank/DDBJ whole genome shotgun (WGS) entry which is preliminary data.</text>
</comment>
<dbReference type="EMBL" id="MTYH01000016">
    <property type="protein sequence ID" value="PNP46124.1"/>
    <property type="molecule type" value="Genomic_DNA"/>
</dbReference>
<reference evidence="2 3" key="1">
    <citation type="submission" date="2017-02" db="EMBL/GenBank/DDBJ databases">
        <title>Genomes of Trichoderma spp. with biocontrol activity.</title>
        <authorList>
            <person name="Gardiner D."/>
            <person name="Kazan K."/>
            <person name="Vos C."/>
            <person name="Harvey P."/>
        </authorList>
    </citation>
    <scope>NUCLEOTIDE SEQUENCE [LARGE SCALE GENOMIC DNA]</scope>
    <source>
        <strain evidence="2 3">A5MH</strain>
    </source>
</reference>
<protein>
    <submittedName>
        <fullName evidence="2">Uncharacterized protein</fullName>
    </submittedName>
</protein>
<sequence length="664" mass="72147">MSKLRNRVALWPPKGQSWSGVTLDDANITLCQSCKVSICWQGVGVCVGCASGLERPLPSKFLRKLREELACRDATVALRSIDGSGRVVHHGGVERPGRCEDKSRRADLCDTISLYALKNGWASWGLDNAVKQLREPEGSGSAAIGVYKRQQPIEDDAGPMRHWCSCGNRKHESSGQSQAVLIEVAIAKLTSQPEETSAAQLRASAKKRRSLKKQPVETSRQLRSATRRIKAFKSQPGAANGAANGTSNGTSNGAPKPDKESSRALTKEKIDFAYERCMWSGATPEIFADIMWLAGPGRSHIAKEAGKASEEIAKGARGSVETVLLHYFFLNNHVNTLEQGLELLLLGVYLTALDHGLVRDSDFTEFAGDLARHTNTGRFTISFIELVVQFGSSILDWHAGCISTLGLMRGLELRSWVYGVQWDVFMHYELGSEEDWQEKLPSWMCVAAALGHDVGDLCADTRLGSTDNCYFAVGAVAGYEGVAACMDILCDALEAVVLRDTRGKIDIGCIAGSACATFERSGGDLCACPGDETSSPDSCEGMGLLSNLCRDRRISPGDAADLLGLRDSVRQRCQELPRPKRVRTAHLDHEEREQVYAEALRVMGTGESGKSAHARMQLAYSSAAKDMCGLLRRRAAYLRQCLGASRDVLDLSGDCMCGGECSLW</sequence>
<feature type="region of interest" description="Disordered" evidence="1">
    <location>
        <begin position="193"/>
        <end position="263"/>
    </location>
</feature>
<proteinExistence type="predicted"/>
<evidence type="ECO:0000313" key="2">
    <source>
        <dbReference type="EMBL" id="PNP46124.1"/>
    </source>
</evidence>